<evidence type="ECO:0000256" key="2">
    <source>
        <dbReference type="ARBA" id="ARBA00004651"/>
    </source>
</evidence>
<evidence type="ECO:0000256" key="5">
    <source>
        <dbReference type="ARBA" id="ARBA00022553"/>
    </source>
</evidence>
<evidence type="ECO:0000256" key="9">
    <source>
        <dbReference type="ARBA" id="ARBA00022840"/>
    </source>
</evidence>
<feature type="transmembrane region" description="Helical" evidence="10">
    <location>
        <begin position="12"/>
        <end position="31"/>
    </location>
</feature>
<evidence type="ECO:0000256" key="6">
    <source>
        <dbReference type="ARBA" id="ARBA00022679"/>
    </source>
</evidence>
<dbReference type="PROSITE" id="PS50109">
    <property type="entry name" value="HIS_KIN"/>
    <property type="match status" value="1"/>
</dbReference>
<keyword evidence="8" id="KW-0418">Kinase</keyword>
<sequence length="482" mass="52016">MSLIRPSLRNGAVAMVFAAFAIGLVAAWMWSTSNRNWTGYLDRARVTGVLLYDTLTDGLPPPNGLSLERLAPDDAARADAGDFSALSFAPRPTRVSLASILPDTTEDAGRAGLSLAVLSRDVRYQVSDITKSEGQRSAETLGLLVRLVARYCSDAVILARAGAGPWVAVSGDGLWTCDAAPTDLRLPAVFLSVVTLAILFTVSVNTAGQFTAFADLLKGRRRIGERDLYEIEGPQELREIVTSVNAYLDAERKQLENRAVVLSGVSHDLGSPATRLRLRAALIEDEALRGKFETDIDRMTGMIESVLTYTRAEMDAEDARQLSLLSLVEATVADFQDVGHPVTFEMEEPTAAATRSLFTGKQGRGALTERQRVLVTGRPIALARALSNLIDNALKYGRRAHVSLAVASDRVVLTVEDEGSDMSVPDVEAAVAPFKRGTNTETISGFGMGLTIVATVAEQHGGRLFFERGDRGLRARLEILRA</sequence>
<dbReference type="InterPro" id="IPR050980">
    <property type="entry name" value="2C_sensor_his_kinase"/>
</dbReference>
<evidence type="ECO:0000256" key="8">
    <source>
        <dbReference type="ARBA" id="ARBA00022777"/>
    </source>
</evidence>
<reference evidence="12 13" key="1">
    <citation type="journal article" date="2010" name="J. Bacteriol.">
        <title>Genome sequences of Pelagibaca bermudensis HTCC2601T and Maritimibacter alkaliphilus HTCC2654T, the type strains of two marine Roseobacter genera.</title>
        <authorList>
            <person name="Thrash J.C."/>
            <person name="Cho J.C."/>
            <person name="Ferriera S."/>
            <person name="Johnson J."/>
            <person name="Vergin K.L."/>
            <person name="Giovannoni S.J."/>
        </authorList>
    </citation>
    <scope>NUCLEOTIDE SEQUENCE [LARGE SCALE GENOMIC DNA]</scope>
    <source>
        <strain evidence="12 13">HTCC2654</strain>
    </source>
</reference>
<dbReference type="STRING" id="314271.RB2654_07516"/>
<accession>A3VII1</accession>
<dbReference type="GO" id="GO:0005524">
    <property type="term" value="F:ATP binding"/>
    <property type="evidence" value="ECO:0007669"/>
    <property type="project" value="UniProtKB-KW"/>
</dbReference>
<keyword evidence="10" id="KW-0812">Transmembrane</keyword>
<dbReference type="InterPro" id="IPR036890">
    <property type="entry name" value="HATPase_C_sf"/>
</dbReference>
<evidence type="ECO:0000259" key="11">
    <source>
        <dbReference type="PROSITE" id="PS50109"/>
    </source>
</evidence>
<keyword evidence="13" id="KW-1185">Reference proteome</keyword>
<dbReference type="EC" id="2.7.13.3" evidence="3"/>
<organism evidence="12 13">
    <name type="scientific">Maritimibacter alkaliphilus HTCC2654</name>
    <dbReference type="NCBI Taxonomy" id="314271"/>
    <lineage>
        <taxon>Bacteria</taxon>
        <taxon>Pseudomonadati</taxon>
        <taxon>Pseudomonadota</taxon>
        <taxon>Alphaproteobacteria</taxon>
        <taxon>Rhodobacterales</taxon>
        <taxon>Roseobacteraceae</taxon>
        <taxon>Maritimibacter</taxon>
    </lineage>
</organism>
<dbReference type="InterPro" id="IPR003594">
    <property type="entry name" value="HATPase_dom"/>
</dbReference>
<dbReference type="Gene3D" id="3.30.565.10">
    <property type="entry name" value="Histidine kinase-like ATPase, C-terminal domain"/>
    <property type="match status" value="1"/>
</dbReference>
<dbReference type="Pfam" id="PF02518">
    <property type="entry name" value="HATPase_c"/>
    <property type="match status" value="1"/>
</dbReference>
<dbReference type="CDD" id="cd00082">
    <property type="entry name" value="HisKA"/>
    <property type="match status" value="1"/>
</dbReference>
<comment type="caution">
    <text evidence="12">The sequence shown here is derived from an EMBL/GenBank/DDBJ whole genome shotgun (WGS) entry which is preliminary data.</text>
</comment>
<keyword evidence="10" id="KW-1133">Transmembrane helix</keyword>
<dbReference type="SUPFAM" id="SSF55874">
    <property type="entry name" value="ATPase domain of HSP90 chaperone/DNA topoisomerase II/histidine kinase"/>
    <property type="match status" value="1"/>
</dbReference>
<dbReference type="GO" id="GO:0005886">
    <property type="term" value="C:plasma membrane"/>
    <property type="evidence" value="ECO:0007669"/>
    <property type="project" value="UniProtKB-SubCell"/>
</dbReference>
<feature type="domain" description="Histidine kinase" evidence="11">
    <location>
        <begin position="264"/>
        <end position="482"/>
    </location>
</feature>
<dbReference type="GO" id="GO:0000155">
    <property type="term" value="F:phosphorelay sensor kinase activity"/>
    <property type="evidence" value="ECO:0007669"/>
    <property type="project" value="InterPro"/>
</dbReference>
<dbReference type="InterPro" id="IPR004358">
    <property type="entry name" value="Sig_transdc_His_kin-like_C"/>
</dbReference>
<evidence type="ECO:0000256" key="7">
    <source>
        <dbReference type="ARBA" id="ARBA00022741"/>
    </source>
</evidence>
<keyword evidence="4" id="KW-1003">Cell membrane</keyword>
<dbReference type="InterPro" id="IPR005467">
    <property type="entry name" value="His_kinase_dom"/>
</dbReference>
<dbReference type="RefSeq" id="WP_008330203.1">
    <property type="nucleotide sequence ID" value="NZ_CH902578.1"/>
</dbReference>
<dbReference type="PANTHER" id="PTHR44936">
    <property type="entry name" value="SENSOR PROTEIN CREC"/>
    <property type="match status" value="1"/>
</dbReference>
<keyword evidence="7" id="KW-0547">Nucleotide-binding</keyword>
<dbReference type="HOGENOM" id="CLU_000445_89_27_5"/>
<dbReference type="SUPFAM" id="SSF47384">
    <property type="entry name" value="Homodimeric domain of signal transducing histidine kinase"/>
    <property type="match status" value="1"/>
</dbReference>
<keyword evidence="10" id="KW-0472">Membrane</keyword>
<dbReference type="eggNOG" id="COG2205">
    <property type="taxonomic scope" value="Bacteria"/>
</dbReference>
<evidence type="ECO:0000256" key="1">
    <source>
        <dbReference type="ARBA" id="ARBA00000085"/>
    </source>
</evidence>
<dbReference type="AlphaFoldDB" id="A3VII1"/>
<dbReference type="InterPro" id="IPR003661">
    <property type="entry name" value="HisK_dim/P_dom"/>
</dbReference>
<keyword evidence="9" id="KW-0067">ATP-binding</keyword>
<gene>
    <name evidence="12" type="ORF">RB2654_07516</name>
</gene>
<proteinExistence type="predicted"/>
<dbReference type="EMBL" id="AAMT01000011">
    <property type="protein sequence ID" value="EAQ11912.1"/>
    <property type="molecule type" value="Genomic_DNA"/>
</dbReference>
<comment type="catalytic activity">
    <reaction evidence="1">
        <text>ATP + protein L-histidine = ADP + protein N-phospho-L-histidine.</text>
        <dbReference type="EC" id="2.7.13.3"/>
    </reaction>
</comment>
<dbReference type="Proteomes" id="UP000002931">
    <property type="component" value="Unassembled WGS sequence"/>
</dbReference>
<comment type="subcellular location">
    <subcellularLocation>
        <location evidence="2">Cell membrane</location>
        <topology evidence="2">Multi-pass membrane protein</topology>
    </subcellularLocation>
</comment>
<dbReference type="Gene3D" id="1.10.287.130">
    <property type="match status" value="1"/>
</dbReference>
<evidence type="ECO:0000313" key="12">
    <source>
        <dbReference type="EMBL" id="EAQ11912.1"/>
    </source>
</evidence>
<protein>
    <recommendedName>
        <fullName evidence="3">histidine kinase</fullName>
        <ecNumber evidence="3">2.7.13.3</ecNumber>
    </recommendedName>
</protein>
<dbReference type="CDD" id="cd00075">
    <property type="entry name" value="HATPase"/>
    <property type="match status" value="1"/>
</dbReference>
<keyword evidence="5" id="KW-0597">Phosphoprotein</keyword>
<dbReference type="PANTHER" id="PTHR44936:SF10">
    <property type="entry name" value="SENSOR PROTEIN RSTB"/>
    <property type="match status" value="1"/>
</dbReference>
<name>A3VII1_9RHOB</name>
<dbReference type="InterPro" id="IPR036097">
    <property type="entry name" value="HisK_dim/P_sf"/>
</dbReference>
<evidence type="ECO:0000313" key="13">
    <source>
        <dbReference type="Proteomes" id="UP000002931"/>
    </source>
</evidence>
<keyword evidence="6" id="KW-0808">Transferase</keyword>
<evidence type="ECO:0000256" key="3">
    <source>
        <dbReference type="ARBA" id="ARBA00012438"/>
    </source>
</evidence>
<evidence type="ECO:0000256" key="10">
    <source>
        <dbReference type="SAM" id="Phobius"/>
    </source>
</evidence>
<dbReference type="PRINTS" id="PR00344">
    <property type="entry name" value="BCTRLSENSOR"/>
</dbReference>
<evidence type="ECO:0000256" key="4">
    <source>
        <dbReference type="ARBA" id="ARBA00022475"/>
    </source>
</evidence>
<feature type="transmembrane region" description="Helical" evidence="10">
    <location>
        <begin position="188"/>
        <end position="213"/>
    </location>
</feature>
<dbReference type="SMART" id="SM00387">
    <property type="entry name" value="HATPase_c"/>
    <property type="match status" value="1"/>
</dbReference>